<name>A0ABZ0WR14_9BURK</name>
<sequence>MYTRILVALDGSETSSRALDAALQLAQQSGAQLTPLYVIDIPVLPFDAPGYDPSIVRDAFRDEGARVMADAAKRMTDHGVRGTPTIAEVAPPGEDVAHRIRLAAQALPADLIVMGTHGRRGFRRLVLGSVAERVLRTAPCAVLLIPAHGEVHADLPESAHGAAAEPSPESAKEPS</sequence>
<dbReference type="InterPro" id="IPR006015">
    <property type="entry name" value="Universal_stress_UspA"/>
</dbReference>
<dbReference type="InterPro" id="IPR006016">
    <property type="entry name" value="UspA"/>
</dbReference>
<gene>
    <name evidence="3" type="ORF">U0042_08620</name>
</gene>
<dbReference type="Proteomes" id="UP001325479">
    <property type="component" value="Chromosome"/>
</dbReference>
<proteinExistence type="inferred from homology"/>
<organism evidence="3 4">
    <name type="scientific">Paraburkholderia kururiensis</name>
    <dbReference type="NCBI Taxonomy" id="984307"/>
    <lineage>
        <taxon>Bacteria</taxon>
        <taxon>Pseudomonadati</taxon>
        <taxon>Pseudomonadota</taxon>
        <taxon>Betaproteobacteria</taxon>
        <taxon>Burkholderiales</taxon>
        <taxon>Burkholderiaceae</taxon>
        <taxon>Paraburkholderia</taxon>
    </lineage>
</organism>
<dbReference type="PANTHER" id="PTHR46268:SF15">
    <property type="entry name" value="UNIVERSAL STRESS PROTEIN HP_0031"/>
    <property type="match status" value="1"/>
</dbReference>
<accession>A0ABZ0WR14</accession>
<dbReference type="EMBL" id="CP139965">
    <property type="protein sequence ID" value="WQD79728.1"/>
    <property type="molecule type" value="Genomic_DNA"/>
</dbReference>
<protein>
    <submittedName>
        <fullName evidence="3">Universal stress protein</fullName>
    </submittedName>
</protein>
<dbReference type="Gene3D" id="3.40.50.620">
    <property type="entry name" value="HUPs"/>
    <property type="match status" value="1"/>
</dbReference>
<evidence type="ECO:0000259" key="2">
    <source>
        <dbReference type="Pfam" id="PF00582"/>
    </source>
</evidence>
<dbReference type="SUPFAM" id="SSF52402">
    <property type="entry name" value="Adenine nucleotide alpha hydrolases-like"/>
    <property type="match status" value="1"/>
</dbReference>
<comment type="similarity">
    <text evidence="1">Belongs to the universal stress protein A family.</text>
</comment>
<dbReference type="PRINTS" id="PR01438">
    <property type="entry name" value="UNVRSLSTRESS"/>
</dbReference>
<dbReference type="RefSeq" id="WP_114810590.1">
    <property type="nucleotide sequence ID" value="NZ_CP139965.1"/>
</dbReference>
<keyword evidence="4" id="KW-1185">Reference proteome</keyword>
<dbReference type="PANTHER" id="PTHR46268">
    <property type="entry name" value="STRESS RESPONSE PROTEIN NHAX"/>
    <property type="match status" value="1"/>
</dbReference>
<dbReference type="Pfam" id="PF00582">
    <property type="entry name" value="Usp"/>
    <property type="match status" value="1"/>
</dbReference>
<dbReference type="CDD" id="cd00293">
    <property type="entry name" value="USP-like"/>
    <property type="match status" value="1"/>
</dbReference>
<dbReference type="InterPro" id="IPR014729">
    <property type="entry name" value="Rossmann-like_a/b/a_fold"/>
</dbReference>
<feature type="domain" description="UspA" evidence="2">
    <location>
        <begin position="1"/>
        <end position="146"/>
    </location>
</feature>
<evidence type="ECO:0000313" key="3">
    <source>
        <dbReference type="EMBL" id="WQD79728.1"/>
    </source>
</evidence>
<evidence type="ECO:0000256" key="1">
    <source>
        <dbReference type="ARBA" id="ARBA00008791"/>
    </source>
</evidence>
<evidence type="ECO:0000313" key="4">
    <source>
        <dbReference type="Proteomes" id="UP001325479"/>
    </source>
</evidence>
<reference evidence="3 4" key="1">
    <citation type="submission" date="2023-12" db="EMBL/GenBank/DDBJ databases">
        <title>Genome sequencing and assembly of bacterial species from a model synthetic community.</title>
        <authorList>
            <person name="Hogle S.L."/>
        </authorList>
    </citation>
    <scope>NUCLEOTIDE SEQUENCE [LARGE SCALE GENOMIC DNA]</scope>
    <source>
        <strain evidence="3 4">HAMBI 2494</strain>
    </source>
</reference>